<evidence type="ECO:0000256" key="1">
    <source>
        <dbReference type="SAM" id="MobiDB-lite"/>
    </source>
</evidence>
<proteinExistence type="predicted"/>
<comment type="caution">
    <text evidence="2">The sequence shown here is derived from an EMBL/GenBank/DDBJ whole genome shotgun (WGS) entry which is preliminary data.</text>
</comment>
<dbReference type="Proteomes" id="UP000784294">
    <property type="component" value="Unassembled WGS sequence"/>
</dbReference>
<name>A0A3S5A987_9PLAT</name>
<evidence type="ECO:0000313" key="2">
    <source>
        <dbReference type="EMBL" id="VEL10446.1"/>
    </source>
</evidence>
<feature type="region of interest" description="Disordered" evidence="1">
    <location>
        <begin position="67"/>
        <end position="88"/>
    </location>
</feature>
<reference evidence="2" key="1">
    <citation type="submission" date="2018-11" db="EMBL/GenBank/DDBJ databases">
        <authorList>
            <consortium name="Pathogen Informatics"/>
        </authorList>
    </citation>
    <scope>NUCLEOTIDE SEQUENCE</scope>
</reference>
<accession>A0A3S5A987</accession>
<organism evidence="2 3">
    <name type="scientific">Protopolystoma xenopodis</name>
    <dbReference type="NCBI Taxonomy" id="117903"/>
    <lineage>
        <taxon>Eukaryota</taxon>
        <taxon>Metazoa</taxon>
        <taxon>Spiralia</taxon>
        <taxon>Lophotrochozoa</taxon>
        <taxon>Platyhelminthes</taxon>
        <taxon>Monogenea</taxon>
        <taxon>Polyopisthocotylea</taxon>
        <taxon>Polystomatidea</taxon>
        <taxon>Polystomatidae</taxon>
        <taxon>Protopolystoma</taxon>
    </lineage>
</organism>
<protein>
    <submittedName>
        <fullName evidence="2">Uncharacterized protein</fullName>
    </submittedName>
</protein>
<gene>
    <name evidence="2" type="ORF">PXEA_LOCUS3886</name>
</gene>
<keyword evidence="3" id="KW-1185">Reference proteome</keyword>
<dbReference type="AlphaFoldDB" id="A0A3S5A987"/>
<dbReference type="EMBL" id="CAAALY010009031">
    <property type="protein sequence ID" value="VEL10446.1"/>
    <property type="molecule type" value="Genomic_DNA"/>
</dbReference>
<sequence length="675" mass="69383">MTLSLPSQAISSLSSGPGTSLFNIGQSFYGLTSPPFQTASRLSTSTGLNISGLPVLTATPHSSVANSFPSVSSSNHTGSSQSSISEISTDITPGGVRELFSTSSFERILTLPVTDSSAASNITVTVPCTHSSTIADTATTTTFILTNGVGFGLGCLELTGFTGESTFLHGTQATAATTPDKGMLRSSIAPTCRLSPSEASMETTPCTSVASATAAILIPATSTRANSMPSTFLSGSVGSCVSASELSVPIISSFPTATSTVATAVTPVISYPGPSNFTPNQASVGPSSNLMNATNTHLSTSSIFLVPCSASRASVSLSPTQPNSAALSAEQASIGSAGYSALPSIGTYSAGARAFDTTNPLLPRVSIFSPGLCQPPMESCTAADATLSPTKRFISLPNCSTNSHLSMNPGSFLSLVQTNSPDLLPTVLQHNQLGNSRILAIQQPSAATFMEVSSSSNSITSTTTSTTASSASSLVREHVELGASSGNSSLVVIPNSSARSNIGTRSPSHPEQFSMPVTSFDSFTIYPSFLSSQQPSTTNHPSRMTANAKVIDGNCCSGQSSEIVLMPITSSHSNMGTPCTALSATISSHPPLLEPFSVPVSNNTHSTVSTFMLPSSDDRFHTLTDTTIPTTLMLQSKSVSDSSSTESMITPVTFVTSGQVGQFTFSNFVCIFFVN</sequence>
<evidence type="ECO:0000313" key="3">
    <source>
        <dbReference type="Proteomes" id="UP000784294"/>
    </source>
</evidence>